<evidence type="ECO:0000256" key="2">
    <source>
        <dbReference type="SAM" id="Phobius"/>
    </source>
</evidence>
<evidence type="ECO:0000256" key="1">
    <source>
        <dbReference type="SAM" id="MobiDB-lite"/>
    </source>
</evidence>
<dbReference type="AlphaFoldDB" id="A0A2U9PRZ5"/>
<keyword evidence="2" id="KW-1133">Transmembrane helix</keyword>
<evidence type="ECO:0000313" key="4">
    <source>
        <dbReference type="EMBL" id="AWT54508.1"/>
    </source>
</evidence>
<reference evidence="4 5" key="1">
    <citation type="journal article" date="2013" name="Genome Announc.">
        <title>Draft genome sequence of MKD8, a conjugal recipient Mycobacterium smegmatis strain.</title>
        <authorList>
            <person name="Gray T.A."/>
            <person name="Palumbo M.J."/>
            <person name="Derbyshire K.M."/>
        </authorList>
    </citation>
    <scope>NUCLEOTIDE SEQUENCE [LARGE SCALE GENOMIC DNA]</scope>
    <source>
        <strain evidence="4 5">MKD8</strain>
    </source>
</reference>
<dbReference type="InterPro" id="IPR055583">
    <property type="entry name" value="DUF7159"/>
</dbReference>
<keyword evidence="2" id="KW-0472">Membrane</keyword>
<name>A0A2U9PRZ5_MYCSE</name>
<dbReference type="Pfam" id="PF23717">
    <property type="entry name" value="DUF7159"/>
    <property type="match status" value="1"/>
</dbReference>
<proteinExistence type="predicted"/>
<protein>
    <recommendedName>
        <fullName evidence="3">DUF7159 domain-containing protein</fullName>
    </recommendedName>
</protein>
<feature type="compositionally biased region" description="Pro residues" evidence="1">
    <location>
        <begin position="363"/>
        <end position="375"/>
    </location>
</feature>
<keyword evidence="2" id="KW-0812">Transmembrane</keyword>
<feature type="region of interest" description="Disordered" evidence="1">
    <location>
        <begin position="281"/>
        <end position="326"/>
    </location>
</feature>
<evidence type="ECO:0000259" key="3">
    <source>
        <dbReference type="Pfam" id="PF23717"/>
    </source>
</evidence>
<feature type="compositionally biased region" description="Basic and acidic residues" evidence="1">
    <location>
        <begin position="381"/>
        <end position="390"/>
    </location>
</feature>
<organism evidence="4 5">
    <name type="scientific">Mycolicibacterium smegmatis (strain MKD8)</name>
    <name type="common">Mycobacterium smegmatis</name>
    <dbReference type="NCBI Taxonomy" id="1214915"/>
    <lineage>
        <taxon>Bacteria</taxon>
        <taxon>Bacillati</taxon>
        <taxon>Actinomycetota</taxon>
        <taxon>Actinomycetes</taxon>
        <taxon>Mycobacteriales</taxon>
        <taxon>Mycobacteriaceae</taxon>
        <taxon>Mycolicibacterium</taxon>
    </lineage>
</organism>
<gene>
    <name evidence="4" type="ORF">D806_035370</name>
</gene>
<dbReference type="Proteomes" id="UP000011200">
    <property type="component" value="Chromosome"/>
</dbReference>
<accession>A0A2U9PRZ5</accession>
<dbReference type="EMBL" id="CP027541">
    <property type="protein sequence ID" value="AWT54508.1"/>
    <property type="molecule type" value="Genomic_DNA"/>
</dbReference>
<sequence length="476" mass="49164">MDAVIGVSVTPSTVGMVLVEGDSAADFEAVNLDLELFDVAGLDLSRARAARKEIVATVARAENVAADNGRKLRSIGVTWSDGADMQAAELVGDLNEAGFDNVVDVRFRQATDALANSIADMAGFATTVVCVFEPEGALALTVDRRDGVVDTARSRAIGSVRGLVGWLERLLAASGRVPDALVVVGSAVDLDADVDRLMPKLQAALGIPVFTPADGDLALARGAALVSARRGRFMFPDKADQQRSRWTSRQLAPAAMLLVGVVTFVVSLSLAISQQMSPREQAFERPTRPVVNTSGTPAAVRQLPPALPAAPPPPPQAPPAAEVAEAVPPAVDPPLADVAESPVEQALPQLPPQLPLPDAATALPPPVVIPAPPTKKPLLSRIRDRLRGEPDVPEQMVIGEPPPPAEITPIPPPGAPPAPPVDDAPAPEAPPEPPPAPEAPPAADPPPPADVPPPDPPPAEPAPVEPEPAPEAPPAP</sequence>
<feature type="region of interest" description="Disordered" evidence="1">
    <location>
        <begin position="348"/>
        <end position="476"/>
    </location>
</feature>
<feature type="compositionally biased region" description="Pro residues" evidence="1">
    <location>
        <begin position="400"/>
        <end position="476"/>
    </location>
</feature>
<dbReference type="RefSeq" id="WP_113946661.1">
    <property type="nucleotide sequence ID" value="NZ_CP027541.1"/>
</dbReference>
<reference evidence="5" key="2">
    <citation type="submission" date="2018-03" db="EMBL/GenBank/DDBJ databases">
        <authorList>
            <person name="Derbyshire K."/>
            <person name="Gray T.A."/>
            <person name="Champion M."/>
        </authorList>
    </citation>
    <scope>NUCLEOTIDE SEQUENCE [LARGE SCALE GENOMIC DNA]</scope>
    <source>
        <strain evidence="5">MKD8</strain>
    </source>
</reference>
<feature type="compositionally biased region" description="Pro residues" evidence="1">
    <location>
        <begin position="305"/>
        <end position="318"/>
    </location>
</feature>
<evidence type="ECO:0000313" key="5">
    <source>
        <dbReference type="Proteomes" id="UP000011200"/>
    </source>
</evidence>
<feature type="domain" description="DUF7159" evidence="3">
    <location>
        <begin position="2"/>
        <end position="233"/>
    </location>
</feature>
<feature type="transmembrane region" description="Helical" evidence="2">
    <location>
        <begin position="251"/>
        <end position="272"/>
    </location>
</feature>